<dbReference type="RefSeq" id="XP_025348843.1">
    <property type="nucleotide sequence ID" value="XM_025489357.1"/>
</dbReference>
<dbReference type="PROSITE" id="PS50011">
    <property type="entry name" value="PROTEIN_KINASE_DOM"/>
    <property type="match status" value="1"/>
</dbReference>
<reference evidence="8 9" key="1">
    <citation type="journal article" date="2018" name="Mol. Biol. Evol.">
        <title>Broad Genomic Sampling Reveals a Smut Pathogenic Ancestry of the Fungal Clade Ustilaginomycotina.</title>
        <authorList>
            <person name="Kijpornyongpan T."/>
            <person name="Mondo S.J."/>
            <person name="Barry K."/>
            <person name="Sandor L."/>
            <person name="Lee J."/>
            <person name="Lipzen A."/>
            <person name="Pangilinan J."/>
            <person name="LaButti K."/>
            <person name="Hainaut M."/>
            <person name="Henrissat B."/>
            <person name="Grigoriev I.V."/>
            <person name="Spatafora J.W."/>
            <person name="Aime M.C."/>
        </authorList>
    </citation>
    <scope>NUCLEOTIDE SEQUENCE [LARGE SCALE GENOMIC DNA]</scope>
    <source>
        <strain evidence="8 9">MCA 4718</strain>
    </source>
</reference>
<dbReference type="PROSITE" id="PS00108">
    <property type="entry name" value="PROTEIN_KINASE_ST"/>
    <property type="match status" value="1"/>
</dbReference>
<dbReference type="FunFam" id="1.10.510.10:FF:000263">
    <property type="entry name" value="MAP kinase skh1/pek1"/>
    <property type="match status" value="1"/>
</dbReference>
<evidence type="ECO:0000256" key="1">
    <source>
        <dbReference type="ARBA" id="ARBA00022679"/>
    </source>
</evidence>
<keyword evidence="4" id="KW-0067">ATP-binding</keyword>
<keyword evidence="3 8" id="KW-0418">Kinase</keyword>
<dbReference type="PANTHER" id="PTHR47448:SF5">
    <property type="entry name" value="MITOGEN-ACTIVATED PROTEIN KINASE KINAE MKK2"/>
    <property type="match status" value="1"/>
</dbReference>
<feature type="compositionally biased region" description="Polar residues" evidence="6">
    <location>
        <begin position="388"/>
        <end position="397"/>
    </location>
</feature>
<dbReference type="InterPro" id="IPR050915">
    <property type="entry name" value="MAP_kinase_kinase"/>
</dbReference>
<evidence type="ECO:0000256" key="5">
    <source>
        <dbReference type="ARBA" id="ARBA00038035"/>
    </source>
</evidence>
<evidence type="ECO:0000256" key="2">
    <source>
        <dbReference type="ARBA" id="ARBA00022741"/>
    </source>
</evidence>
<protein>
    <submittedName>
        <fullName evidence="8">Pkinase-domain-containing protein</fullName>
    </submittedName>
</protein>
<dbReference type="Proteomes" id="UP000245942">
    <property type="component" value="Unassembled WGS sequence"/>
</dbReference>
<dbReference type="SMART" id="SM00220">
    <property type="entry name" value="S_TKc"/>
    <property type="match status" value="1"/>
</dbReference>
<dbReference type="AlphaFoldDB" id="A0A316UBA9"/>
<evidence type="ECO:0000313" key="9">
    <source>
        <dbReference type="Proteomes" id="UP000245942"/>
    </source>
</evidence>
<feature type="region of interest" description="Disordered" evidence="6">
    <location>
        <begin position="368"/>
        <end position="417"/>
    </location>
</feature>
<accession>A0A316UBA9</accession>
<evidence type="ECO:0000313" key="8">
    <source>
        <dbReference type="EMBL" id="PWN21683.1"/>
    </source>
</evidence>
<evidence type="ECO:0000256" key="3">
    <source>
        <dbReference type="ARBA" id="ARBA00022777"/>
    </source>
</evidence>
<dbReference type="SUPFAM" id="SSF56112">
    <property type="entry name" value="Protein kinase-like (PK-like)"/>
    <property type="match status" value="1"/>
</dbReference>
<proteinExistence type="inferred from homology"/>
<dbReference type="Gene3D" id="1.10.510.10">
    <property type="entry name" value="Transferase(Phosphotransferase) domain 1"/>
    <property type="match status" value="1"/>
</dbReference>
<dbReference type="EMBL" id="KZ819324">
    <property type="protein sequence ID" value="PWN21683.1"/>
    <property type="molecule type" value="Genomic_DNA"/>
</dbReference>
<dbReference type="STRING" id="1684307.A0A316UBA9"/>
<dbReference type="PANTHER" id="PTHR47448">
    <property type="entry name" value="DUAL SPECIFICITY MITOGEN-ACTIVATED PROTEIN KINASE KINASE DSOR1-LIKE PROTEIN"/>
    <property type="match status" value="1"/>
</dbReference>
<dbReference type="InterPro" id="IPR008271">
    <property type="entry name" value="Ser/Thr_kinase_AS"/>
</dbReference>
<feature type="region of interest" description="Disordered" evidence="6">
    <location>
        <begin position="423"/>
        <end position="442"/>
    </location>
</feature>
<dbReference type="Gene3D" id="3.30.200.20">
    <property type="entry name" value="Phosphorylase Kinase, domain 1"/>
    <property type="match status" value="1"/>
</dbReference>
<keyword evidence="1" id="KW-0808">Transferase</keyword>
<dbReference type="InterPro" id="IPR000719">
    <property type="entry name" value="Prot_kinase_dom"/>
</dbReference>
<dbReference type="InterPro" id="IPR011009">
    <property type="entry name" value="Kinase-like_dom_sf"/>
</dbReference>
<gene>
    <name evidence="8" type="ORF">BCV69DRAFT_152199</name>
</gene>
<feature type="compositionally biased region" description="Low complexity" evidence="6">
    <location>
        <begin position="308"/>
        <end position="338"/>
    </location>
</feature>
<dbReference type="OrthoDB" id="10252354at2759"/>
<dbReference type="GO" id="GO:0004672">
    <property type="term" value="F:protein kinase activity"/>
    <property type="evidence" value="ECO:0007669"/>
    <property type="project" value="InterPro"/>
</dbReference>
<dbReference type="Pfam" id="PF00069">
    <property type="entry name" value="Pkinase"/>
    <property type="match status" value="1"/>
</dbReference>
<feature type="domain" description="Protein kinase" evidence="7">
    <location>
        <begin position="1"/>
        <end position="277"/>
    </location>
</feature>
<dbReference type="GO" id="GO:0005524">
    <property type="term" value="F:ATP binding"/>
    <property type="evidence" value="ECO:0007669"/>
    <property type="project" value="UniProtKB-KW"/>
</dbReference>
<feature type="region of interest" description="Disordered" evidence="6">
    <location>
        <begin position="308"/>
        <end position="339"/>
    </location>
</feature>
<sequence>MVMVRRVCPCEPLLMRWKVRRKQQKKRIGHAPTGLVMAVKTIPTSPNPSVHRQILRELSFNRTCYSPYIVKYYGAFLSSDSQSIEICMEYCEAGSLDVIYKRVKSRNGRTGEKILGRVAESVLKGLHYLHDRHIIHRDIKPSNIVITREGQIKLCDFGVSGELINSLAGTFTGTSYYMAPERIKGLPYTITSDVWSLGLTILEIASNRFPFPAEGEPPLGPVDLLSYIVSMPTPELNDDPVAGIKWSRGLRDFIDRCLDKNGETRLGPKKMLTHPFIKKSEARIPPADVGKFVAEVYGWPVASSAGSDAASKAGLSAPTSTQPSVAGSATAAATPSAEEVLRLSRIPSVRKAPLNPLAAMSLSSTTTPVEAVPKMPHLPSPAAATASADHQGQSRTPTAPGMPPVERLDLEGSSTSERLAAKMRERDAGICGSPLDPELTRR</sequence>
<dbReference type="GO" id="GO:0000165">
    <property type="term" value="P:MAPK cascade"/>
    <property type="evidence" value="ECO:0007669"/>
    <property type="project" value="UniProtKB-ARBA"/>
</dbReference>
<evidence type="ECO:0000256" key="6">
    <source>
        <dbReference type="SAM" id="MobiDB-lite"/>
    </source>
</evidence>
<comment type="similarity">
    <text evidence="5">Belongs to the protein kinase superfamily. STE Ser/Thr protein kinase family. MAP kinase kinase subfamily.</text>
</comment>
<evidence type="ECO:0000259" key="7">
    <source>
        <dbReference type="PROSITE" id="PS50011"/>
    </source>
</evidence>
<organism evidence="8 9">
    <name type="scientific">Pseudomicrostroma glucosiphilum</name>
    <dbReference type="NCBI Taxonomy" id="1684307"/>
    <lineage>
        <taxon>Eukaryota</taxon>
        <taxon>Fungi</taxon>
        <taxon>Dikarya</taxon>
        <taxon>Basidiomycota</taxon>
        <taxon>Ustilaginomycotina</taxon>
        <taxon>Exobasidiomycetes</taxon>
        <taxon>Microstromatales</taxon>
        <taxon>Microstromatales incertae sedis</taxon>
        <taxon>Pseudomicrostroma</taxon>
    </lineage>
</organism>
<dbReference type="GeneID" id="37011091"/>
<evidence type="ECO:0000256" key="4">
    <source>
        <dbReference type="ARBA" id="ARBA00022840"/>
    </source>
</evidence>
<keyword evidence="2" id="KW-0547">Nucleotide-binding</keyword>
<keyword evidence="9" id="KW-1185">Reference proteome</keyword>
<name>A0A316UBA9_9BASI</name>